<sequence length="100" mass="12374">MKTLPQFLKKYFWDVDFSKLDKEIFPSFIIERILEEGDEKAVRWMRDNFDNAQIKNVLYNSKNLSPRSANYWQLIFNLKREKILCFRKSFQKEQKPIWKY</sequence>
<dbReference type="AlphaFoldDB" id="A0A1F5A5W0"/>
<dbReference type="EMBL" id="MEYH01000097">
    <property type="protein sequence ID" value="OGD13915.1"/>
    <property type="molecule type" value="Genomic_DNA"/>
</dbReference>
<organism evidence="2 3">
    <name type="scientific">Candidatus Sediminicultor quintus</name>
    <dbReference type="NCBI Taxonomy" id="1797291"/>
    <lineage>
        <taxon>Bacteria</taxon>
        <taxon>Pseudomonadati</taxon>
        <taxon>Atribacterota</taxon>
        <taxon>Candidatus Phoenicimicrobiia</taxon>
        <taxon>Candidatus Pheonicimicrobiales</taxon>
        <taxon>Candidatus Phoenicimicrobiaceae</taxon>
        <taxon>Candidatus Sediminicultor</taxon>
    </lineage>
</organism>
<proteinExistence type="predicted"/>
<dbReference type="Proteomes" id="UP000177701">
    <property type="component" value="Unassembled WGS sequence"/>
</dbReference>
<dbReference type="Pfam" id="PF21956">
    <property type="entry name" value="DUF6922"/>
    <property type="match status" value="1"/>
</dbReference>
<evidence type="ECO:0000313" key="2">
    <source>
        <dbReference type="EMBL" id="OGD13915.1"/>
    </source>
</evidence>
<name>A0A1F5A5W0_9BACT</name>
<dbReference type="InterPro" id="IPR053830">
    <property type="entry name" value="DUF6922"/>
</dbReference>
<accession>A0A1F5A5W0</accession>
<feature type="domain" description="DUF6922" evidence="1">
    <location>
        <begin position="7"/>
        <end position="58"/>
    </location>
</feature>
<protein>
    <recommendedName>
        <fullName evidence="1">DUF6922 domain-containing protein</fullName>
    </recommendedName>
</protein>
<evidence type="ECO:0000313" key="3">
    <source>
        <dbReference type="Proteomes" id="UP000177701"/>
    </source>
</evidence>
<evidence type="ECO:0000259" key="1">
    <source>
        <dbReference type="Pfam" id="PF21956"/>
    </source>
</evidence>
<dbReference type="STRING" id="1797291.A2V47_03725"/>
<gene>
    <name evidence="2" type="ORF">A2V47_03725</name>
</gene>
<reference evidence="2 3" key="1">
    <citation type="journal article" date="2016" name="Nat. Commun.">
        <title>Thousands of microbial genomes shed light on interconnected biogeochemical processes in an aquifer system.</title>
        <authorList>
            <person name="Anantharaman K."/>
            <person name="Brown C.T."/>
            <person name="Hug L.A."/>
            <person name="Sharon I."/>
            <person name="Castelle C.J."/>
            <person name="Probst A.J."/>
            <person name="Thomas B.C."/>
            <person name="Singh A."/>
            <person name="Wilkins M.J."/>
            <person name="Karaoz U."/>
            <person name="Brodie E.L."/>
            <person name="Williams K.H."/>
            <person name="Hubbard S.S."/>
            <person name="Banfield J.F."/>
        </authorList>
    </citation>
    <scope>NUCLEOTIDE SEQUENCE [LARGE SCALE GENOMIC DNA]</scope>
</reference>
<comment type="caution">
    <text evidence="2">The sequence shown here is derived from an EMBL/GenBank/DDBJ whole genome shotgun (WGS) entry which is preliminary data.</text>
</comment>